<evidence type="ECO:0000256" key="5">
    <source>
        <dbReference type="ARBA" id="ARBA00023002"/>
    </source>
</evidence>
<dbReference type="EMBL" id="LSBJ02000002">
    <property type="protein sequence ID" value="OAQ69789.1"/>
    <property type="molecule type" value="Genomic_DNA"/>
</dbReference>
<dbReference type="Proteomes" id="UP000078397">
    <property type="component" value="Unassembled WGS sequence"/>
</dbReference>
<name>A0A179FXU6_METCM</name>
<dbReference type="STRING" id="1380566.A0A179FXU6"/>
<proteinExistence type="inferred from homology"/>
<evidence type="ECO:0000313" key="9">
    <source>
        <dbReference type="Proteomes" id="UP000078397"/>
    </source>
</evidence>
<dbReference type="GeneID" id="28846024"/>
<gene>
    <name evidence="8" type="ORF">VFPPC_02371</name>
</gene>
<organism evidence="8 9">
    <name type="scientific">Pochonia chlamydosporia 170</name>
    <dbReference type="NCBI Taxonomy" id="1380566"/>
    <lineage>
        <taxon>Eukaryota</taxon>
        <taxon>Fungi</taxon>
        <taxon>Dikarya</taxon>
        <taxon>Ascomycota</taxon>
        <taxon>Pezizomycotina</taxon>
        <taxon>Sordariomycetes</taxon>
        <taxon>Hypocreomycetidae</taxon>
        <taxon>Hypocreales</taxon>
        <taxon>Clavicipitaceae</taxon>
        <taxon>Pochonia</taxon>
    </lineage>
</organism>
<sequence>MSQLEPIIIIGGGPVGLATALAFEKAGIDFVLLEKKDNVAVGEGGDLVLLPPALRALSQLGVLEDIRKASTRLRSLSRVDHKGRDIGEMNWFINYRKRFGQYPLLVPRTKLSEILFNHLSKHSKRKVYLNKKVTNLELHPGGFVRVTCRDNTTYTGGMVIGADGVDSRVREEMRKLALDAACKKKLRCGPLAFVNKERPFKSRYNALWMAFPPSICDTLRAGDAFEVHGKNIAVQLFVGRDRATLTAYKKNDLPKKEKILFDENYIESFVDSCSDLVIVPGEKLTLQTAFDNCIESGMTSMPEGVLKHWGYGKIVLAGDAAHQVTPSIGSGVNHGIFDVVALVNELRKVLAEHDTTPAKMGGMSQQDDELADALRTYQHQRIPVVKECGRVSGKVTGLSVTSSPLSRIVHRMLSWDAVQNYLWRKSASMMAKCPRFNFIKTKEPFRTVATASSLISHRSEYPNDGSRVSLLYNTYERLF</sequence>
<dbReference type="PRINTS" id="PR00420">
    <property type="entry name" value="RNGMNOXGNASE"/>
</dbReference>
<evidence type="ECO:0000256" key="3">
    <source>
        <dbReference type="ARBA" id="ARBA00022630"/>
    </source>
</evidence>
<evidence type="ECO:0000256" key="6">
    <source>
        <dbReference type="ARBA" id="ARBA00023033"/>
    </source>
</evidence>
<dbReference type="AlphaFoldDB" id="A0A179FXU6"/>
<dbReference type="SUPFAM" id="SSF51905">
    <property type="entry name" value="FAD/NAD(P)-binding domain"/>
    <property type="match status" value="1"/>
</dbReference>
<evidence type="ECO:0000256" key="1">
    <source>
        <dbReference type="ARBA" id="ARBA00001974"/>
    </source>
</evidence>
<feature type="domain" description="FAD-binding" evidence="7">
    <location>
        <begin position="7"/>
        <end position="173"/>
    </location>
</feature>
<protein>
    <submittedName>
        <fullName evidence="8">FAD binding domain-containing protein</fullName>
    </submittedName>
</protein>
<comment type="cofactor">
    <cofactor evidence="1">
        <name>FAD</name>
        <dbReference type="ChEBI" id="CHEBI:57692"/>
    </cofactor>
</comment>
<dbReference type="Gene3D" id="3.50.50.60">
    <property type="entry name" value="FAD/NAD(P)-binding domain"/>
    <property type="match status" value="1"/>
</dbReference>
<evidence type="ECO:0000313" key="8">
    <source>
        <dbReference type="EMBL" id="OAQ69789.1"/>
    </source>
</evidence>
<feature type="domain" description="FAD-binding" evidence="7">
    <location>
        <begin position="303"/>
        <end position="353"/>
    </location>
</feature>
<dbReference type="InterPro" id="IPR002938">
    <property type="entry name" value="FAD-bd"/>
</dbReference>
<reference evidence="8 9" key="1">
    <citation type="journal article" date="2016" name="PLoS Pathog.">
        <title>Biosynthesis of antibiotic leucinostatins in bio-control fungus Purpureocillium lilacinum and their inhibition on phytophthora revealed by genome mining.</title>
        <authorList>
            <person name="Wang G."/>
            <person name="Liu Z."/>
            <person name="Lin R."/>
            <person name="Li E."/>
            <person name="Mao Z."/>
            <person name="Ling J."/>
            <person name="Yang Y."/>
            <person name="Yin W.B."/>
            <person name="Xie B."/>
        </authorList>
    </citation>
    <scope>NUCLEOTIDE SEQUENCE [LARGE SCALE GENOMIC DNA]</scope>
    <source>
        <strain evidence="8">170</strain>
    </source>
</reference>
<dbReference type="InterPro" id="IPR036188">
    <property type="entry name" value="FAD/NAD-bd_sf"/>
</dbReference>
<comment type="similarity">
    <text evidence="2">Belongs to the paxM FAD-dependent monooxygenase family.</text>
</comment>
<dbReference type="PANTHER" id="PTHR47356">
    <property type="entry name" value="FAD-DEPENDENT MONOOXYGENASE ASQG-RELATED"/>
    <property type="match status" value="1"/>
</dbReference>
<dbReference type="OrthoDB" id="2431938at2759"/>
<evidence type="ECO:0000256" key="4">
    <source>
        <dbReference type="ARBA" id="ARBA00022827"/>
    </source>
</evidence>
<dbReference type="GO" id="GO:0004497">
    <property type="term" value="F:monooxygenase activity"/>
    <property type="evidence" value="ECO:0007669"/>
    <property type="project" value="UniProtKB-KW"/>
</dbReference>
<dbReference type="Pfam" id="PF01494">
    <property type="entry name" value="FAD_binding_3"/>
    <property type="match status" value="2"/>
</dbReference>
<dbReference type="KEGG" id="pchm:VFPPC_02371"/>
<evidence type="ECO:0000259" key="7">
    <source>
        <dbReference type="Pfam" id="PF01494"/>
    </source>
</evidence>
<keyword evidence="4" id="KW-0274">FAD</keyword>
<dbReference type="PANTHER" id="PTHR47356:SF2">
    <property type="entry name" value="FAD-BINDING DOMAIN-CONTAINING PROTEIN-RELATED"/>
    <property type="match status" value="1"/>
</dbReference>
<dbReference type="GO" id="GO:0071949">
    <property type="term" value="F:FAD binding"/>
    <property type="evidence" value="ECO:0007669"/>
    <property type="project" value="InterPro"/>
</dbReference>
<accession>A0A179FXU6</accession>
<evidence type="ECO:0000256" key="2">
    <source>
        <dbReference type="ARBA" id="ARBA00007992"/>
    </source>
</evidence>
<keyword evidence="5" id="KW-0560">Oxidoreductase</keyword>
<dbReference type="RefSeq" id="XP_018146326.1">
    <property type="nucleotide sequence ID" value="XM_018282030.1"/>
</dbReference>
<keyword evidence="3" id="KW-0285">Flavoprotein</keyword>
<keyword evidence="9" id="KW-1185">Reference proteome</keyword>
<dbReference type="InterPro" id="IPR050562">
    <property type="entry name" value="FAD_mOase_fung"/>
</dbReference>
<comment type="caution">
    <text evidence="8">The sequence shown here is derived from an EMBL/GenBank/DDBJ whole genome shotgun (WGS) entry which is preliminary data.</text>
</comment>
<keyword evidence="6" id="KW-0503">Monooxygenase</keyword>